<feature type="domain" description="SIS" evidence="5">
    <location>
        <begin position="122"/>
        <end position="263"/>
    </location>
</feature>
<dbReference type="GO" id="GO:0097367">
    <property type="term" value="F:carbohydrate derivative binding"/>
    <property type="evidence" value="ECO:0007669"/>
    <property type="project" value="InterPro"/>
</dbReference>
<dbReference type="EMBL" id="POVK01000002">
    <property type="protein sequence ID" value="NHA33117.1"/>
    <property type="molecule type" value="Genomic_DNA"/>
</dbReference>
<dbReference type="InterPro" id="IPR047640">
    <property type="entry name" value="RpiR-like"/>
</dbReference>
<evidence type="ECO:0000259" key="4">
    <source>
        <dbReference type="PROSITE" id="PS51071"/>
    </source>
</evidence>
<dbReference type="Gene3D" id="3.40.50.10490">
    <property type="entry name" value="Glucose-6-phosphate isomerase like protein, domain 1"/>
    <property type="match status" value="1"/>
</dbReference>
<organism evidence="8">
    <name type="scientific">Staphylococcus schleiferi</name>
    <dbReference type="NCBI Taxonomy" id="1295"/>
    <lineage>
        <taxon>Bacteria</taxon>
        <taxon>Bacillati</taxon>
        <taxon>Bacillota</taxon>
        <taxon>Bacilli</taxon>
        <taxon>Bacillales</taxon>
        <taxon>Staphylococcaceae</taxon>
        <taxon>Staphylococcus</taxon>
    </lineage>
</organism>
<dbReference type="PANTHER" id="PTHR30514:SF1">
    <property type="entry name" value="HTH-TYPE TRANSCRIPTIONAL REGULATOR HEXR-RELATED"/>
    <property type="match status" value="1"/>
</dbReference>
<dbReference type="PROSITE" id="PS51464">
    <property type="entry name" value="SIS"/>
    <property type="match status" value="1"/>
</dbReference>
<evidence type="ECO:0000313" key="6">
    <source>
        <dbReference type="EMBL" id="CAD7358534.1"/>
    </source>
</evidence>
<dbReference type="InterPro" id="IPR001347">
    <property type="entry name" value="SIS_dom"/>
</dbReference>
<dbReference type="Proteomes" id="UP000572988">
    <property type="component" value="Unassembled WGS sequence"/>
</dbReference>
<reference evidence="7 10" key="1">
    <citation type="submission" date="2018-01" db="EMBL/GenBank/DDBJ databases">
        <title>Complete genome sequence of Staphylococcus Scheliferi isolated from human.</title>
        <authorList>
            <person name="Abouelkhair M.A."/>
            <person name="Bemis D.A."/>
            <person name="Kania S.A."/>
        </authorList>
    </citation>
    <scope>NUCLEOTIDE SEQUENCE [LARGE SCALE GENOMIC DNA]</scope>
    <source>
        <strain evidence="7 10">ATCC 43808</strain>
    </source>
</reference>
<dbReference type="CDD" id="cd05013">
    <property type="entry name" value="SIS_RpiR"/>
    <property type="match status" value="1"/>
</dbReference>
<dbReference type="SUPFAM" id="SSF46689">
    <property type="entry name" value="Homeodomain-like"/>
    <property type="match status" value="1"/>
</dbReference>
<keyword evidence="1" id="KW-0805">Transcription regulation</keyword>
<dbReference type="GO" id="GO:0003700">
    <property type="term" value="F:DNA-binding transcription factor activity"/>
    <property type="evidence" value="ECO:0007669"/>
    <property type="project" value="InterPro"/>
</dbReference>
<evidence type="ECO:0000313" key="9">
    <source>
        <dbReference type="Proteomes" id="UP000264146"/>
    </source>
</evidence>
<dbReference type="PANTHER" id="PTHR30514">
    <property type="entry name" value="GLUCOKINASE"/>
    <property type="match status" value="1"/>
</dbReference>
<dbReference type="Pfam" id="PF01380">
    <property type="entry name" value="SIS"/>
    <property type="match status" value="1"/>
</dbReference>
<dbReference type="SUPFAM" id="SSF53697">
    <property type="entry name" value="SIS domain"/>
    <property type="match status" value="1"/>
</dbReference>
<reference evidence="6 9" key="3">
    <citation type="submission" date="2020-11" db="EMBL/GenBank/DDBJ databases">
        <authorList>
            <consortium name="Pathogen Informatics"/>
        </authorList>
    </citation>
    <scope>NUCLEOTIDE SEQUENCE [LARGE SCALE GENOMIC DNA]</scope>
    <source>
        <strain evidence="6 9">NCTC12218</strain>
    </source>
</reference>
<evidence type="ECO:0000313" key="8">
    <source>
        <dbReference type="EMBL" id="SUM85982.1"/>
    </source>
</evidence>
<dbReference type="GeneID" id="93788884"/>
<gene>
    <name evidence="8" type="primary">ybbH_1</name>
    <name evidence="7" type="ORF">C1O36_01005</name>
    <name evidence="8" type="ORF">NCTC12218_00115</name>
</gene>
<evidence type="ECO:0000313" key="7">
    <source>
        <dbReference type="EMBL" id="NHA33117.1"/>
    </source>
</evidence>
<dbReference type="InterPro" id="IPR000281">
    <property type="entry name" value="HTH_RpiR"/>
</dbReference>
<feature type="domain" description="HTH rpiR-type" evidence="4">
    <location>
        <begin position="1"/>
        <end position="77"/>
    </location>
</feature>
<dbReference type="Proteomes" id="UP000264146">
    <property type="component" value="Chromosome"/>
</dbReference>
<dbReference type="EMBL" id="UHEF01000001">
    <property type="protein sequence ID" value="SUM85982.1"/>
    <property type="molecule type" value="Genomic_DNA"/>
</dbReference>
<evidence type="ECO:0000259" key="5">
    <source>
        <dbReference type="PROSITE" id="PS51464"/>
    </source>
</evidence>
<dbReference type="RefSeq" id="WP_016425833.1">
    <property type="nucleotide sequence ID" value="NZ_CABKRV010000002.1"/>
</dbReference>
<dbReference type="InterPro" id="IPR036388">
    <property type="entry name" value="WH-like_DNA-bd_sf"/>
</dbReference>
<dbReference type="InterPro" id="IPR046348">
    <property type="entry name" value="SIS_dom_sf"/>
</dbReference>
<protein>
    <submittedName>
        <fullName evidence="7 8">RpiR family transcriptional regulator</fullName>
    </submittedName>
</protein>
<reference evidence="8" key="2">
    <citation type="submission" date="2018-06" db="EMBL/GenBank/DDBJ databases">
        <authorList>
            <consortium name="Pathogen Informatics"/>
            <person name="Doyle S."/>
        </authorList>
    </citation>
    <scope>NUCLEOTIDE SEQUENCE [LARGE SCALE GENOMIC DNA]</scope>
    <source>
        <strain evidence="8">NCTC12218</strain>
    </source>
</reference>
<dbReference type="AlphaFoldDB" id="A0A7Z7QMA2"/>
<dbReference type="InterPro" id="IPR009057">
    <property type="entry name" value="Homeodomain-like_sf"/>
</dbReference>
<dbReference type="InterPro" id="IPR035472">
    <property type="entry name" value="RpiR-like_SIS"/>
</dbReference>
<dbReference type="Gene3D" id="1.10.10.10">
    <property type="entry name" value="Winged helix-like DNA-binding domain superfamily/Winged helix DNA-binding domain"/>
    <property type="match status" value="1"/>
</dbReference>
<keyword evidence="10" id="KW-1185">Reference proteome</keyword>
<evidence type="ECO:0000256" key="3">
    <source>
        <dbReference type="ARBA" id="ARBA00023163"/>
    </source>
</evidence>
<dbReference type="Pfam" id="PF01418">
    <property type="entry name" value="HTH_6"/>
    <property type="match status" value="1"/>
</dbReference>
<dbReference type="PROSITE" id="PS51071">
    <property type="entry name" value="HTH_RPIR"/>
    <property type="match status" value="1"/>
</dbReference>
<proteinExistence type="predicted"/>
<dbReference type="GO" id="GO:1901135">
    <property type="term" value="P:carbohydrate derivative metabolic process"/>
    <property type="evidence" value="ECO:0007669"/>
    <property type="project" value="InterPro"/>
</dbReference>
<accession>A0A7Z7QMA2</accession>
<evidence type="ECO:0000256" key="2">
    <source>
        <dbReference type="ARBA" id="ARBA00023125"/>
    </source>
</evidence>
<keyword evidence="2" id="KW-0238">DNA-binding</keyword>
<name>A0A7Z7QMA2_STASC</name>
<dbReference type="EMBL" id="LR962863">
    <property type="protein sequence ID" value="CAD7358534.1"/>
    <property type="molecule type" value="Genomic_DNA"/>
</dbReference>
<sequence>MGVLSHMKSMQAEMSAAERKIFQFIYNNSEKIASMTANDIAKASGASSPTVVRFSKKMGYNSLTELKIELSAETKKAPSMNSYSDVDRDDSFHSLKNKLANNAHYTIDETTALFNEEEFIDACKFIEEKEYCYVLGIGASSLTAMDIVQKWGRLGKNVVSEPDYNTILPQLILHQKECVIWLVSNSGMTSELISLAETAKDLEIPIITLTQFGQNPLSKLADVSLKTSRPMESIYRSAATDSILAQFITVDLLFYVYISRNQENAEKIYTTRSIVEAYRKKYF</sequence>
<evidence type="ECO:0000256" key="1">
    <source>
        <dbReference type="ARBA" id="ARBA00023015"/>
    </source>
</evidence>
<dbReference type="GO" id="GO:0003677">
    <property type="term" value="F:DNA binding"/>
    <property type="evidence" value="ECO:0007669"/>
    <property type="project" value="UniProtKB-KW"/>
</dbReference>
<keyword evidence="3" id="KW-0804">Transcription</keyword>
<evidence type="ECO:0000313" key="10">
    <source>
        <dbReference type="Proteomes" id="UP000572988"/>
    </source>
</evidence>